<proteinExistence type="predicted"/>
<dbReference type="EMBL" id="JANUCP010000002">
    <property type="protein sequence ID" value="MCS3918569.1"/>
    <property type="molecule type" value="Genomic_DNA"/>
</dbReference>
<dbReference type="RefSeq" id="WP_259094539.1">
    <property type="nucleotide sequence ID" value="NZ_CP130454.1"/>
</dbReference>
<name>A0ABT2EKV8_9BACT</name>
<gene>
    <name evidence="1" type="ORF">M2350_000969</name>
</gene>
<keyword evidence="2" id="KW-1185">Reference proteome</keyword>
<comment type="caution">
    <text evidence="1">The sequence shown here is derived from an EMBL/GenBank/DDBJ whole genome shotgun (WGS) entry which is preliminary data.</text>
</comment>
<sequence length="282" mass="31465">MSVPKEAVDVVWAFFDALMEENEEALTAVLEPQSDAALLYELFGEAALYAASAALRGPCVVRLTRALVLGDSVWLEGEQVTQDTREPIGYVVFKVRQHNGGWKISEISPWHLEAVHYLSDRPDPQSDLSVGVFLTSYGLQISPTANLDGVEQILVGTMQQEYYPLTSIAKAVKIWRDFRKEGELAAHDQFVWAAAVHRIVDKMSLVEEPLEQIALLYNVPTSSVADAYNRIVRNLSITYFDHRYSPIPDPGELLRQAKAAGMEISEEEIPPTVNQPLPEEIV</sequence>
<evidence type="ECO:0000313" key="1">
    <source>
        <dbReference type="EMBL" id="MCS3918569.1"/>
    </source>
</evidence>
<organism evidence="1 2">
    <name type="scientific">Candidatus Fervidibacter sacchari</name>
    <dbReference type="NCBI Taxonomy" id="1448929"/>
    <lineage>
        <taxon>Bacteria</taxon>
        <taxon>Candidatus Fervidibacterota</taxon>
        <taxon>Candidatus Fervidibacter</taxon>
    </lineage>
</organism>
<evidence type="ECO:0000313" key="2">
    <source>
        <dbReference type="Proteomes" id="UP001204798"/>
    </source>
</evidence>
<dbReference type="Proteomes" id="UP001204798">
    <property type="component" value="Unassembled WGS sequence"/>
</dbReference>
<reference evidence="1 2" key="1">
    <citation type="submission" date="2022-08" db="EMBL/GenBank/DDBJ databases">
        <title>Bacterial and archaeal communities from various locations to study Microbial Dark Matter (Phase II).</title>
        <authorList>
            <person name="Stepanauskas R."/>
        </authorList>
    </citation>
    <scope>NUCLEOTIDE SEQUENCE [LARGE SCALE GENOMIC DNA]</scope>
    <source>
        <strain evidence="1 2">PD1</strain>
    </source>
</reference>
<protein>
    <submittedName>
        <fullName evidence="1">Uncharacterized protein</fullName>
    </submittedName>
</protein>
<accession>A0ABT2EKV8</accession>